<name>A0AAW9S9I3_9BACT</name>
<feature type="signal peptide" evidence="1">
    <location>
        <begin position="1"/>
        <end position="28"/>
    </location>
</feature>
<evidence type="ECO:0000313" key="3">
    <source>
        <dbReference type="Proteomes" id="UP001403385"/>
    </source>
</evidence>
<reference evidence="2 3" key="1">
    <citation type="submission" date="2024-04" db="EMBL/GenBank/DDBJ databases">
        <title>Novel genus in family Flammeovirgaceae.</title>
        <authorList>
            <person name="Nguyen T.H."/>
            <person name="Vuong T.Q."/>
            <person name="Le H."/>
            <person name="Kim S.-G."/>
        </authorList>
    </citation>
    <scope>NUCLEOTIDE SEQUENCE [LARGE SCALE GENOMIC DNA]</scope>
    <source>
        <strain evidence="2 3">JCM 23209</strain>
    </source>
</reference>
<dbReference type="RefSeq" id="WP_346822455.1">
    <property type="nucleotide sequence ID" value="NZ_JBDKWZ010000010.1"/>
</dbReference>
<dbReference type="SUPFAM" id="SSF48452">
    <property type="entry name" value="TPR-like"/>
    <property type="match status" value="1"/>
</dbReference>
<dbReference type="AlphaFoldDB" id="A0AAW9S9I3"/>
<evidence type="ECO:0008006" key="4">
    <source>
        <dbReference type="Google" id="ProtNLM"/>
    </source>
</evidence>
<dbReference type="Gene3D" id="1.25.40.10">
    <property type="entry name" value="Tetratricopeptide repeat domain"/>
    <property type="match status" value="1"/>
</dbReference>
<evidence type="ECO:0000256" key="1">
    <source>
        <dbReference type="SAM" id="SignalP"/>
    </source>
</evidence>
<gene>
    <name evidence="2" type="ORF">AAG747_17265</name>
</gene>
<proteinExistence type="predicted"/>
<organism evidence="2 3">
    <name type="scientific">Rapidithrix thailandica</name>
    <dbReference type="NCBI Taxonomy" id="413964"/>
    <lineage>
        <taxon>Bacteria</taxon>
        <taxon>Pseudomonadati</taxon>
        <taxon>Bacteroidota</taxon>
        <taxon>Cytophagia</taxon>
        <taxon>Cytophagales</taxon>
        <taxon>Flammeovirgaceae</taxon>
        <taxon>Rapidithrix</taxon>
    </lineage>
</organism>
<evidence type="ECO:0000313" key="2">
    <source>
        <dbReference type="EMBL" id="MEN7549676.1"/>
    </source>
</evidence>
<keyword evidence="1" id="KW-0732">Signal</keyword>
<dbReference type="EMBL" id="JBDKWZ010000010">
    <property type="protein sequence ID" value="MEN7549676.1"/>
    <property type="molecule type" value="Genomic_DNA"/>
</dbReference>
<protein>
    <recommendedName>
        <fullName evidence="4">Tetratricopeptide repeat protein</fullName>
    </recommendedName>
</protein>
<keyword evidence="3" id="KW-1185">Reference proteome</keyword>
<sequence length="148" mass="16846">MNYSKSFGFKSLIALVLGMVFISMSAFADGEKITKSQAKVLKKAKAKVEKASPDDWKTYALAAEMCFGKKVNMKEAYEWLKKSIEIKETPLNLRIKGDYYTQNNLPEKAIDAYIKSMELVKAKDPYADFTEIQEKIAMLSKELSSYEQ</sequence>
<accession>A0AAW9S9I3</accession>
<dbReference type="InterPro" id="IPR011990">
    <property type="entry name" value="TPR-like_helical_dom_sf"/>
</dbReference>
<dbReference type="Proteomes" id="UP001403385">
    <property type="component" value="Unassembled WGS sequence"/>
</dbReference>
<comment type="caution">
    <text evidence="2">The sequence shown here is derived from an EMBL/GenBank/DDBJ whole genome shotgun (WGS) entry which is preliminary data.</text>
</comment>
<feature type="chain" id="PRO_5043499888" description="Tetratricopeptide repeat protein" evidence="1">
    <location>
        <begin position="29"/>
        <end position="148"/>
    </location>
</feature>